<dbReference type="KEGG" id="nsl:BOX37_00695"/>
<evidence type="ECO:0000313" key="3">
    <source>
        <dbReference type="Proteomes" id="UP000183810"/>
    </source>
</evidence>
<name>A0A1J0VL44_9NOCA</name>
<keyword evidence="3" id="KW-1185">Reference proteome</keyword>
<dbReference type="Proteomes" id="UP000183810">
    <property type="component" value="Chromosome"/>
</dbReference>
<feature type="transmembrane region" description="Helical" evidence="1">
    <location>
        <begin position="134"/>
        <end position="154"/>
    </location>
</feature>
<dbReference type="AlphaFoldDB" id="A0A1J0VL44"/>
<accession>A0A1J0VL44</accession>
<feature type="transmembrane region" description="Helical" evidence="1">
    <location>
        <begin position="30"/>
        <end position="54"/>
    </location>
</feature>
<evidence type="ECO:0000256" key="1">
    <source>
        <dbReference type="SAM" id="Phobius"/>
    </source>
</evidence>
<proteinExistence type="predicted"/>
<protein>
    <submittedName>
        <fullName evidence="2">Uncharacterized protein</fullName>
    </submittedName>
</protein>
<feature type="transmembrane region" description="Helical" evidence="1">
    <location>
        <begin position="66"/>
        <end position="85"/>
    </location>
</feature>
<keyword evidence="1" id="KW-0812">Transmembrane</keyword>
<evidence type="ECO:0000313" key="2">
    <source>
        <dbReference type="EMBL" id="APE32734.1"/>
    </source>
</evidence>
<feature type="transmembrane region" description="Helical" evidence="1">
    <location>
        <begin position="97"/>
        <end position="122"/>
    </location>
</feature>
<keyword evidence="1" id="KW-1133">Transmembrane helix</keyword>
<gene>
    <name evidence="2" type="ORF">BOX37_00695</name>
</gene>
<sequence length="196" mass="20128">MDHHAVAGLGIPLAIMVVRETKSTVGEVTAITAVCLAGVAAVANLIGALVLVRTHLRDPGLLDDSLMLFTTLAALLAAIAFGYGAVLLARRDETGRWMLIVAAGTQLVLGLFGLLATLVNFDSEYGIHWFAAEPVLRSIVVGFGGVPGAVTAIVNHSWAAGLSAVALGALVLLPAALPWTASYTAARPRPDVGTAV</sequence>
<organism evidence="2 3">
    <name type="scientific">Nocardia mangyaensis</name>
    <dbReference type="NCBI Taxonomy" id="2213200"/>
    <lineage>
        <taxon>Bacteria</taxon>
        <taxon>Bacillati</taxon>
        <taxon>Actinomycetota</taxon>
        <taxon>Actinomycetes</taxon>
        <taxon>Mycobacteriales</taxon>
        <taxon>Nocardiaceae</taxon>
        <taxon>Nocardia</taxon>
    </lineage>
</organism>
<keyword evidence="1" id="KW-0472">Membrane</keyword>
<reference evidence="2" key="1">
    <citation type="submission" date="2016-11" db="EMBL/GenBank/DDBJ databases">
        <authorList>
            <person name="Jaros S."/>
            <person name="Januszkiewicz K."/>
            <person name="Wedrychowicz H."/>
        </authorList>
    </citation>
    <scope>NUCLEOTIDE SEQUENCE [LARGE SCALE GENOMIC DNA]</scope>
    <source>
        <strain evidence="2">Y48</strain>
    </source>
</reference>
<feature type="transmembrane region" description="Helical" evidence="1">
    <location>
        <begin position="160"/>
        <end position="179"/>
    </location>
</feature>
<dbReference type="EMBL" id="CP018082">
    <property type="protein sequence ID" value="APE32734.1"/>
    <property type="molecule type" value="Genomic_DNA"/>
</dbReference>